<dbReference type="Proteomes" id="UP001596989">
    <property type="component" value="Unassembled WGS sequence"/>
</dbReference>
<reference evidence="8" key="1">
    <citation type="journal article" date="2019" name="Int. J. Syst. Evol. Microbiol.">
        <title>The Global Catalogue of Microorganisms (GCM) 10K type strain sequencing project: providing services to taxonomists for standard genome sequencing and annotation.</title>
        <authorList>
            <consortium name="The Broad Institute Genomics Platform"/>
            <consortium name="The Broad Institute Genome Sequencing Center for Infectious Disease"/>
            <person name="Wu L."/>
            <person name="Ma J."/>
        </authorList>
    </citation>
    <scope>NUCLEOTIDE SEQUENCE [LARGE SCALE GENOMIC DNA]</scope>
    <source>
        <strain evidence="8">CCUG 59129</strain>
    </source>
</reference>
<proteinExistence type="predicted"/>
<accession>A0ABW3HKR7</accession>
<evidence type="ECO:0000256" key="4">
    <source>
        <dbReference type="PROSITE-ProRule" id="PRU00169"/>
    </source>
</evidence>
<comment type="caution">
    <text evidence="7">The sequence shown here is derived from an EMBL/GenBank/DDBJ whole genome shotgun (WGS) entry which is preliminary data.</text>
</comment>
<dbReference type="Gene3D" id="1.10.10.60">
    <property type="entry name" value="Homeodomain-like"/>
    <property type="match status" value="2"/>
</dbReference>
<protein>
    <submittedName>
        <fullName evidence="7">Response regulator</fullName>
    </submittedName>
</protein>
<evidence type="ECO:0000256" key="3">
    <source>
        <dbReference type="ARBA" id="ARBA00023163"/>
    </source>
</evidence>
<dbReference type="InterPro" id="IPR018062">
    <property type="entry name" value="HTH_AraC-typ_CS"/>
</dbReference>
<name>A0ABW3HKR7_9BACL</name>
<evidence type="ECO:0000256" key="2">
    <source>
        <dbReference type="ARBA" id="ARBA00023125"/>
    </source>
</evidence>
<evidence type="ECO:0000313" key="7">
    <source>
        <dbReference type="EMBL" id="MFD0958108.1"/>
    </source>
</evidence>
<keyword evidence="8" id="KW-1185">Reference proteome</keyword>
<dbReference type="SMART" id="SM00342">
    <property type="entry name" value="HTH_ARAC"/>
    <property type="match status" value="1"/>
</dbReference>
<feature type="domain" description="Response regulatory" evidence="6">
    <location>
        <begin position="3"/>
        <end position="121"/>
    </location>
</feature>
<dbReference type="Gene3D" id="3.40.50.2300">
    <property type="match status" value="1"/>
</dbReference>
<dbReference type="InterPro" id="IPR011006">
    <property type="entry name" value="CheY-like_superfamily"/>
</dbReference>
<feature type="domain" description="HTH araC/xylS-type" evidence="5">
    <location>
        <begin position="445"/>
        <end position="544"/>
    </location>
</feature>
<keyword evidence="1" id="KW-0805">Transcription regulation</keyword>
<evidence type="ECO:0000259" key="6">
    <source>
        <dbReference type="PROSITE" id="PS50110"/>
    </source>
</evidence>
<dbReference type="InterPro" id="IPR009057">
    <property type="entry name" value="Homeodomain-like_sf"/>
</dbReference>
<dbReference type="PANTHER" id="PTHR43280">
    <property type="entry name" value="ARAC-FAMILY TRANSCRIPTIONAL REGULATOR"/>
    <property type="match status" value="1"/>
</dbReference>
<dbReference type="Pfam" id="PF00072">
    <property type="entry name" value="Response_reg"/>
    <property type="match status" value="1"/>
</dbReference>
<gene>
    <name evidence="7" type="ORF">ACFQ2I_01755</name>
</gene>
<dbReference type="InterPro" id="IPR018060">
    <property type="entry name" value="HTH_AraC"/>
</dbReference>
<dbReference type="InterPro" id="IPR020449">
    <property type="entry name" value="Tscrpt_reg_AraC-type_HTH"/>
</dbReference>
<dbReference type="PROSITE" id="PS00041">
    <property type="entry name" value="HTH_ARAC_FAMILY_1"/>
    <property type="match status" value="1"/>
</dbReference>
<feature type="modified residue" description="4-aspartylphosphate" evidence="4">
    <location>
        <position position="56"/>
    </location>
</feature>
<evidence type="ECO:0000259" key="5">
    <source>
        <dbReference type="PROSITE" id="PS01124"/>
    </source>
</evidence>
<dbReference type="CDD" id="cd17536">
    <property type="entry name" value="REC_YesN-like"/>
    <property type="match status" value="1"/>
</dbReference>
<keyword evidence="2" id="KW-0238">DNA-binding</keyword>
<dbReference type="PROSITE" id="PS01124">
    <property type="entry name" value="HTH_ARAC_FAMILY_2"/>
    <property type="match status" value="1"/>
</dbReference>
<dbReference type="PRINTS" id="PR00032">
    <property type="entry name" value="HTHARAC"/>
</dbReference>
<dbReference type="InterPro" id="IPR001789">
    <property type="entry name" value="Sig_transdc_resp-reg_receiver"/>
</dbReference>
<dbReference type="SUPFAM" id="SSF52172">
    <property type="entry name" value="CheY-like"/>
    <property type="match status" value="1"/>
</dbReference>
<dbReference type="RefSeq" id="WP_377561751.1">
    <property type="nucleotide sequence ID" value="NZ_JBHTJZ010000004.1"/>
</dbReference>
<organism evidence="7 8">
    <name type="scientific">Paenibacillus chungangensis</name>
    <dbReference type="NCBI Taxonomy" id="696535"/>
    <lineage>
        <taxon>Bacteria</taxon>
        <taxon>Bacillati</taxon>
        <taxon>Bacillota</taxon>
        <taxon>Bacilli</taxon>
        <taxon>Bacillales</taxon>
        <taxon>Paenibacillaceae</taxon>
        <taxon>Paenibacillus</taxon>
    </lineage>
</organism>
<sequence>MYKLIIVDDEPLTRNYIKANAGQLSEHWECVGEAGDGEEALAVIDGMEGIDLVITDIKMPGLSGLELARQLSERRDRPHIIILSGYDEFAMAKEAMAYGVNDYLLKPIVNEELASVLDKLAGRLAAEAASKTAVKTLQALSEQSREGVARNFLRAVAYDNNSEIRMLYPILHRLKLSLLEAEGAMLVVELDGCAMLERDISPSDYALYRYIVHQTAMELAEAEAGTIAFIDNEERTVMLVPGDDADNVSRRCAELFRRLSDSISSMTGLRLWGARGFSELDVLQLGISYRRACQTLKHSVFAAPLSSAELLADNADLDERVRQLDKDISSVQGALRDNNEVQLHTSLLKLTKTEGPINRIELLRLGVYMLEALASNSRAGERMIAQEAVYRSLKQLKQRCTAAAYHTDDAAQLLREVLEPLYDGYWRNAEHALQEHSGKEHDIVTKVKDYILSHYSEPLSLALIAEKMNMSSGYLSSLFHSNTGESYIKFLTRVRMEHAASLLRAKPDEKVYDVAEKAGYTSVKHFSYVFKQHFGMPPGEYQEKSRRQ</sequence>
<dbReference type="SMART" id="SM00448">
    <property type="entry name" value="REC"/>
    <property type="match status" value="1"/>
</dbReference>
<dbReference type="PROSITE" id="PS50110">
    <property type="entry name" value="RESPONSE_REGULATORY"/>
    <property type="match status" value="1"/>
</dbReference>
<evidence type="ECO:0000256" key="1">
    <source>
        <dbReference type="ARBA" id="ARBA00023015"/>
    </source>
</evidence>
<keyword evidence="3" id="KW-0804">Transcription</keyword>
<evidence type="ECO:0000313" key="8">
    <source>
        <dbReference type="Proteomes" id="UP001596989"/>
    </source>
</evidence>
<dbReference type="Pfam" id="PF12833">
    <property type="entry name" value="HTH_18"/>
    <property type="match status" value="1"/>
</dbReference>
<keyword evidence="4" id="KW-0597">Phosphoprotein</keyword>
<dbReference type="EMBL" id="JBHTJZ010000004">
    <property type="protein sequence ID" value="MFD0958108.1"/>
    <property type="molecule type" value="Genomic_DNA"/>
</dbReference>
<dbReference type="SUPFAM" id="SSF46689">
    <property type="entry name" value="Homeodomain-like"/>
    <property type="match status" value="2"/>
</dbReference>
<dbReference type="PANTHER" id="PTHR43280:SF10">
    <property type="entry name" value="REGULATORY PROTEIN POCR"/>
    <property type="match status" value="1"/>
</dbReference>